<gene>
    <name evidence="6" type="ORF">SCLCIDRAFT_28567</name>
</gene>
<dbReference type="OrthoDB" id="10261433at2759"/>
<accession>A0A0C2ZZH1</accession>
<dbReference type="InterPro" id="IPR015421">
    <property type="entry name" value="PyrdxlP-dep_Trfase_major"/>
</dbReference>
<dbReference type="EC" id="2.6.1.13" evidence="5"/>
<dbReference type="GO" id="GO:0010121">
    <property type="term" value="P:L-arginine catabolic process to proline via ornithine"/>
    <property type="evidence" value="ECO:0007669"/>
    <property type="project" value="TreeGrafter"/>
</dbReference>
<dbReference type="InParanoid" id="A0A0C2ZZH1"/>
<comment type="pathway">
    <text evidence="5">Amino-acid biosynthesis; L-proline biosynthesis; L-glutamate 5-semialdehyde from L-ornithine: step 1/1.</text>
</comment>
<evidence type="ECO:0000256" key="4">
    <source>
        <dbReference type="RuleBase" id="RU003560"/>
    </source>
</evidence>
<dbReference type="Pfam" id="PF00202">
    <property type="entry name" value="Aminotran_3"/>
    <property type="match status" value="1"/>
</dbReference>
<comment type="cofactor">
    <cofactor evidence="1 5">
        <name>pyridoxal 5'-phosphate</name>
        <dbReference type="ChEBI" id="CHEBI:597326"/>
    </cofactor>
</comment>
<dbReference type="Proteomes" id="UP000053989">
    <property type="component" value="Unassembled WGS sequence"/>
</dbReference>
<dbReference type="PANTHER" id="PTHR11986:SF18">
    <property type="entry name" value="ORNITHINE AMINOTRANSFERASE, MITOCHONDRIAL"/>
    <property type="match status" value="1"/>
</dbReference>
<dbReference type="GO" id="GO:0004587">
    <property type="term" value="F:ornithine aminotransferase activity"/>
    <property type="evidence" value="ECO:0007669"/>
    <property type="project" value="UniProtKB-EC"/>
</dbReference>
<dbReference type="GO" id="GO:0019544">
    <property type="term" value="P:L-arginine catabolic process to L-glutamate"/>
    <property type="evidence" value="ECO:0007669"/>
    <property type="project" value="TreeGrafter"/>
</dbReference>
<dbReference type="InterPro" id="IPR049704">
    <property type="entry name" value="Aminotrans_3_PPA_site"/>
</dbReference>
<dbReference type="InterPro" id="IPR050103">
    <property type="entry name" value="Class-III_PLP-dep_AT"/>
</dbReference>
<dbReference type="PANTHER" id="PTHR11986">
    <property type="entry name" value="AMINOTRANSFERASE CLASS III"/>
    <property type="match status" value="1"/>
</dbReference>
<dbReference type="SUPFAM" id="SSF53383">
    <property type="entry name" value="PLP-dependent transferases"/>
    <property type="match status" value="1"/>
</dbReference>
<evidence type="ECO:0000256" key="1">
    <source>
        <dbReference type="ARBA" id="ARBA00001933"/>
    </source>
</evidence>
<organism evidence="6 7">
    <name type="scientific">Scleroderma citrinum Foug A</name>
    <dbReference type="NCBI Taxonomy" id="1036808"/>
    <lineage>
        <taxon>Eukaryota</taxon>
        <taxon>Fungi</taxon>
        <taxon>Dikarya</taxon>
        <taxon>Basidiomycota</taxon>
        <taxon>Agaricomycotina</taxon>
        <taxon>Agaricomycetes</taxon>
        <taxon>Agaricomycetidae</taxon>
        <taxon>Boletales</taxon>
        <taxon>Sclerodermatineae</taxon>
        <taxon>Sclerodermataceae</taxon>
        <taxon>Scleroderma</taxon>
    </lineage>
</organism>
<evidence type="ECO:0000313" key="6">
    <source>
        <dbReference type="EMBL" id="KIM57837.1"/>
    </source>
</evidence>
<dbReference type="FunFam" id="3.90.1150.10:FF:000152">
    <property type="entry name" value="Ornithine aminotransferase"/>
    <property type="match status" value="1"/>
</dbReference>
<evidence type="ECO:0000256" key="5">
    <source>
        <dbReference type="RuleBase" id="RU365036"/>
    </source>
</evidence>
<keyword evidence="5" id="KW-0808">Transferase</keyword>
<dbReference type="EMBL" id="KN822095">
    <property type="protein sequence ID" value="KIM57837.1"/>
    <property type="molecule type" value="Genomic_DNA"/>
</dbReference>
<dbReference type="InterPro" id="IPR005814">
    <property type="entry name" value="Aminotrans_3"/>
</dbReference>
<keyword evidence="5" id="KW-0032">Aminotransferase</keyword>
<dbReference type="AlphaFoldDB" id="A0A0C2ZZH1"/>
<comment type="catalytic activity">
    <reaction evidence="5">
        <text>a 2-oxocarboxylate + L-ornithine = L-glutamate 5-semialdehyde + an L-alpha-amino acid</text>
        <dbReference type="Rhea" id="RHEA:13877"/>
        <dbReference type="ChEBI" id="CHEBI:35179"/>
        <dbReference type="ChEBI" id="CHEBI:46911"/>
        <dbReference type="ChEBI" id="CHEBI:58066"/>
        <dbReference type="ChEBI" id="CHEBI:59869"/>
        <dbReference type="EC" id="2.6.1.13"/>
    </reaction>
</comment>
<dbReference type="GO" id="GO:0005737">
    <property type="term" value="C:cytoplasm"/>
    <property type="evidence" value="ECO:0007669"/>
    <property type="project" value="TreeGrafter"/>
</dbReference>
<dbReference type="InterPro" id="IPR015424">
    <property type="entry name" value="PyrdxlP-dep_Trfase"/>
</dbReference>
<comment type="similarity">
    <text evidence="2 4">Belongs to the class-III pyridoxal-phosphate-dependent aminotransferase family.</text>
</comment>
<dbReference type="PROSITE" id="PS00600">
    <property type="entry name" value="AA_TRANSFER_CLASS_3"/>
    <property type="match status" value="1"/>
</dbReference>
<name>A0A0C2ZZH1_9AGAM</name>
<dbReference type="GO" id="GO:0055129">
    <property type="term" value="P:L-proline biosynthetic process"/>
    <property type="evidence" value="ECO:0007669"/>
    <property type="project" value="UniProtKB-UniPathway"/>
</dbReference>
<keyword evidence="3 4" id="KW-0663">Pyridoxal phosphate</keyword>
<dbReference type="GO" id="GO:0030170">
    <property type="term" value="F:pyridoxal phosphate binding"/>
    <property type="evidence" value="ECO:0007669"/>
    <property type="project" value="InterPro"/>
</dbReference>
<dbReference type="GO" id="GO:0042802">
    <property type="term" value="F:identical protein binding"/>
    <property type="evidence" value="ECO:0007669"/>
    <property type="project" value="TreeGrafter"/>
</dbReference>
<evidence type="ECO:0000313" key="7">
    <source>
        <dbReference type="Proteomes" id="UP000053989"/>
    </source>
</evidence>
<proteinExistence type="inferred from homology"/>
<dbReference type="Gene3D" id="3.90.1150.10">
    <property type="entry name" value="Aspartate Aminotransferase, domain 1"/>
    <property type="match status" value="1"/>
</dbReference>
<evidence type="ECO:0000256" key="2">
    <source>
        <dbReference type="ARBA" id="ARBA00008954"/>
    </source>
</evidence>
<evidence type="ECO:0000256" key="3">
    <source>
        <dbReference type="ARBA" id="ARBA00022898"/>
    </source>
</evidence>
<reference evidence="7" key="2">
    <citation type="submission" date="2015-01" db="EMBL/GenBank/DDBJ databases">
        <title>Evolutionary Origins and Diversification of the Mycorrhizal Mutualists.</title>
        <authorList>
            <consortium name="DOE Joint Genome Institute"/>
            <consortium name="Mycorrhizal Genomics Consortium"/>
            <person name="Kohler A."/>
            <person name="Kuo A."/>
            <person name="Nagy L.G."/>
            <person name="Floudas D."/>
            <person name="Copeland A."/>
            <person name="Barry K.W."/>
            <person name="Cichocki N."/>
            <person name="Veneault-Fourrey C."/>
            <person name="LaButti K."/>
            <person name="Lindquist E.A."/>
            <person name="Lipzen A."/>
            <person name="Lundell T."/>
            <person name="Morin E."/>
            <person name="Murat C."/>
            <person name="Riley R."/>
            <person name="Ohm R."/>
            <person name="Sun H."/>
            <person name="Tunlid A."/>
            <person name="Henrissat B."/>
            <person name="Grigoriev I.V."/>
            <person name="Hibbett D.S."/>
            <person name="Martin F."/>
        </authorList>
    </citation>
    <scope>NUCLEOTIDE SEQUENCE [LARGE SCALE GENOMIC DNA]</scope>
    <source>
        <strain evidence="7">Foug A</strain>
    </source>
</reference>
<sequence length="378" mass="42129">MSTDPDSRGGFGPYLEDVGPTFHDNGEIRTIRYGVTIEDLERALELHGEHVAAFLVEPIQSEAGIVVPPSGYLSGVRELCTKHNVLLICDEIQTGLGRTGKMLCCEHDQIRHDIVLLGKALSGGVSLVSAVFADREPPFRPLSPPPTSLACSNPLGCAVAMTALRVLVDEKLCKRAETLCEVFRSEIAALKSPLVQQVRGKGLLTAIVIDETSSARGRTAWQFCLLLKSHGVLSKPTHVNIVSFASPLVISKEDLRRVVNVITECLNILDRLRRPLFTCWTYIDRLHSSKTFQACQLYRGLGCPCWDVWSLLCVYLHFEYGRVDSLKYDDYFTESPPFFCHLHFPRVNPVLGLCTLVHSLLSLWSLSILRDLFYDGMQ</sequence>
<reference evidence="6 7" key="1">
    <citation type="submission" date="2014-04" db="EMBL/GenBank/DDBJ databases">
        <authorList>
            <consortium name="DOE Joint Genome Institute"/>
            <person name="Kuo A."/>
            <person name="Kohler A."/>
            <person name="Nagy L.G."/>
            <person name="Floudas D."/>
            <person name="Copeland A."/>
            <person name="Barry K.W."/>
            <person name="Cichocki N."/>
            <person name="Veneault-Fourrey C."/>
            <person name="LaButti K."/>
            <person name="Lindquist E.A."/>
            <person name="Lipzen A."/>
            <person name="Lundell T."/>
            <person name="Morin E."/>
            <person name="Murat C."/>
            <person name="Sun H."/>
            <person name="Tunlid A."/>
            <person name="Henrissat B."/>
            <person name="Grigoriev I.V."/>
            <person name="Hibbett D.S."/>
            <person name="Martin F."/>
            <person name="Nordberg H.P."/>
            <person name="Cantor M.N."/>
            <person name="Hua S.X."/>
        </authorList>
    </citation>
    <scope>NUCLEOTIDE SEQUENCE [LARGE SCALE GENOMIC DNA]</scope>
    <source>
        <strain evidence="6 7">Foug A</strain>
    </source>
</reference>
<keyword evidence="7" id="KW-1185">Reference proteome</keyword>
<dbReference type="InterPro" id="IPR015422">
    <property type="entry name" value="PyrdxlP-dep_Trfase_small"/>
</dbReference>
<dbReference type="UniPathway" id="UPA00098">
    <property type="reaction ID" value="UER00358"/>
</dbReference>
<protein>
    <recommendedName>
        <fullName evidence="5">Ornithine aminotransferase</fullName>
        <ecNumber evidence="5">2.6.1.13</ecNumber>
    </recommendedName>
</protein>
<dbReference type="STRING" id="1036808.A0A0C2ZZH1"/>
<dbReference type="Gene3D" id="3.40.640.10">
    <property type="entry name" value="Type I PLP-dependent aspartate aminotransferase-like (Major domain)"/>
    <property type="match status" value="1"/>
</dbReference>
<dbReference type="HOGENOM" id="CLU_016922_10_2_1"/>